<reference evidence="2" key="1">
    <citation type="journal article" date="2020" name="Stud. Mycol.">
        <title>101 Dothideomycetes genomes: a test case for predicting lifestyles and emergence of pathogens.</title>
        <authorList>
            <person name="Haridas S."/>
            <person name="Albert R."/>
            <person name="Binder M."/>
            <person name="Bloem J."/>
            <person name="Labutti K."/>
            <person name="Salamov A."/>
            <person name="Andreopoulos B."/>
            <person name="Baker S."/>
            <person name="Barry K."/>
            <person name="Bills G."/>
            <person name="Bluhm B."/>
            <person name="Cannon C."/>
            <person name="Castanera R."/>
            <person name="Culley D."/>
            <person name="Daum C."/>
            <person name="Ezra D."/>
            <person name="Gonzalez J."/>
            <person name="Henrissat B."/>
            <person name="Kuo A."/>
            <person name="Liang C."/>
            <person name="Lipzen A."/>
            <person name="Lutzoni F."/>
            <person name="Magnuson J."/>
            <person name="Mondo S."/>
            <person name="Nolan M."/>
            <person name="Ohm R."/>
            <person name="Pangilinan J."/>
            <person name="Park H.-J."/>
            <person name="Ramirez L."/>
            <person name="Alfaro M."/>
            <person name="Sun H."/>
            <person name="Tritt A."/>
            <person name="Yoshinaga Y."/>
            <person name="Zwiers L.-H."/>
            <person name="Turgeon B."/>
            <person name="Goodwin S."/>
            <person name="Spatafora J."/>
            <person name="Crous P."/>
            <person name="Grigoriev I."/>
        </authorList>
    </citation>
    <scope>NUCLEOTIDE SEQUENCE</scope>
    <source>
        <strain evidence="2">ATCC 74209</strain>
    </source>
</reference>
<comment type="caution">
    <text evidence="2">The sequence shown here is derived from an EMBL/GenBank/DDBJ whole genome shotgun (WGS) entry which is preliminary data.</text>
</comment>
<evidence type="ECO:0000313" key="3">
    <source>
        <dbReference type="Proteomes" id="UP000799536"/>
    </source>
</evidence>
<feature type="transmembrane region" description="Helical" evidence="1">
    <location>
        <begin position="33"/>
        <end position="54"/>
    </location>
</feature>
<keyword evidence="1" id="KW-0812">Transmembrane</keyword>
<name>A0A9P4MXA3_9PLEO</name>
<evidence type="ECO:0000256" key="1">
    <source>
        <dbReference type="SAM" id="Phobius"/>
    </source>
</evidence>
<accession>A0A9P4MXA3</accession>
<gene>
    <name evidence="2" type="ORF">GQ43DRAFT_367922</name>
</gene>
<protein>
    <submittedName>
        <fullName evidence="2">Uncharacterized protein</fullName>
    </submittedName>
</protein>
<evidence type="ECO:0000313" key="2">
    <source>
        <dbReference type="EMBL" id="KAF2202988.1"/>
    </source>
</evidence>
<keyword evidence="1" id="KW-0472">Membrane</keyword>
<proteinExistence type="predicted"/>
<feature type="non-terminal residue" evidence="2">
    <location>
        <position position="1"/>
    </location>
</feature>
<dbReference type="EMBL" id="ML993917">
    <property type="protein sequence ID" value="KAF2202988.1"/>
    <property type="molecule type" value="Genomic_DNA"/>
</dbReference>
<keyword evidence="1" id="KW-1133">Transmembrane helix</keyword>
<dbReference type="Proteomes" id="UP000799536">
    <property type="component" value="Unassembled WGS sequence"/>
</dbReference>
<organism evidence="2 3">
    <name type="scientific">Delitschia confertaspora ATCC 74209</name>
    <dbReference type="NCBI Taxonomy" id="1513339"/>
    <lineage>
        <taxon>Eukaryota</taxon>
        <taxon>Fungi</taxon>
        <taxon>Dikarya</taxon>
        <taxon>Ascomycota</taxon>
        <taxon>Pezizomycotina</taxon>
        <taxon>Dothideomycetes</taxon>
        <taxon>Pleosporomycetidae</taxon>
        <taxon>Pleosporales</taxon>
        <taxon>Delitschiaceae</taxon>
        <taxon>Delitschia</taxon>
    </lineage>
</organism>
<dbReference type="OrthoDB" id="444631at2759"/>
<keyword evidence="3" id="KW-1185">Reference proteome</keyword>
<dbReference type="AlphaFoldDB" id="A0A9P4MXA3"/>
<sequence>QSLGQMDLNTTPALTPPEGQVSNLHDPYSLHHYLVATATVCLVLTITGVAARTFTKAYLLKKIMIEDCEHLYLIITSTQLG</sequence>